<name>A0ABW3FY30_9PSEU</name>
<protein>
    <submittedName>
        <fullName evidence="3">Uncharacterized protein</fullName>
    </submittedName>
</protein>
<evidence type="ECO:0000313" key="3">
    <source>
        <dbReference type="EMBL" id="MFD0922200.1"/>
    </source>
</evidence>
<keyword evidence="4" id="KW-1185">Reference proteome</keyword>
<organism evidence="3 4">
    <name type="scientific">Saccharopolyspora rosea</name>
    <dbReference type="NCBI Taxonomy" id="524884"/>
    <lineage>
        <taxon>Bacteria</taxon>
        <taxon>Bacillati</taxon>
        <taxon>Actinomycetota</taxon>
        <taxon>Actinomycetes</taxon>
        <taxon>Pseudonocardiales</taxon>
        <taxon>Pseudonocardiaceae</taxon>
        <taxon>Saccharopolyspora</taxon>
    </lineage>
</organism>
<evidence type="ECO:0000256" key="1">
    <source>
        <dbReference type="SAM" id="MobiDB-lite"/>
    </source>
</evidence>
<proteinExistence type="predicted"/>
<keyword evidence="2" id="KW-0472">Membrane</keyword>
<keyword evidence="2" id="KW-0812">Transmembrane</keyword>
<dbReference type="EMBL" id="JBHTIW010000019">
    <property type="protein sequence ID" value="MFD0922200.1"/>
    <property type="molecule type" value="Genomic_DNA"/>
</dbReference>
<evidence type="ECO:0000313" key="4">
    <source>
        <dbReference type="Proteomes" id="UP001597018"/>
    </source>
</evidence>
<feature type="region of interest" description="Disordered" evidence="1">
    <location>
        <begin position="1"/>
        <end position="71"/>
    </location>
</feature>
<sequence length="196" mass="20493">MTGPYGPPPYPQQGQPPPGYGPPSGPVPQPYPGTPQQGRPYPGAPQGMPPQGGFPPPQGAGPLGQPMAPPPPGMGRVVLDCSYMPLAFVLALFKPSVTINGRPMRGAWSRTPVDLPPGQHHIQVHVNYLWKFGHATAVVPVGAGQQVDVFYRAPAVAFGGGAIGPQPQQTPNLGLAIGMMVGVFVLWLLLLILLLV</sequence>
<dbReference type="Proteomes" id="UP001597018">
    <property type="component" value="Unassembled WGS sequence"/>
</dbReference>
<keyword evidence="2" id="KW-1133">Transmembrane helix</keyword>
<gene>
    <name evidence="3" type="ORF">ACFQ16_20850</name>
</gene>
<reference evidence="4" key="1">
    <citation type="journal article" date="2019" name="Int. J. Syst. Evol. Microbiol.">
        <title>The Global Catalogue of Microorganisms (GCM) 10K type strain sequencing project: providing services to taxonomists for standard genome sequencing and annotation.</title>
        <authorList>
            <consortium name="The Broad Institute Genomics Platform"/>
            <consortium name="The Broad Institute Genome Sequencing Center for Infectious Disease"/>
            <person name="Wu L."/>
            <person name="Ma J."/>
        </authorList>
    </citation>
    <scope>NUCLEOTIDE SEQUENCE [LARGE SCALE GENOMIC DNA]</scope>
    <source>
        <strain evidence="4">CCUG 56401</strain>
    </source>
</reference>
<feature type="compositionally biased region" description="Pro residues" evidence="1">
    <location>
        <begin position="1"/>
        <end position="33"/>
    </location>
</feature>
<comment type="caution">
    <text evidence="3">The sequence shown here is derived from an EMBL/GenBank/DDBJ whole genome shotgun (WGS) entry which is preliminary data.</text>
</comment>
<feature type="transmembrane region" description="Helical" evidence="2">
    <location>
        <begin position="173"/>
        <end position="195"/>
    </location>
</feature>
<accession>A0ABW3FY30</accession>
<evidence type="ECO:0000256" key="2">
    <source>
        <dbReference type="SAM" id="Phobius"/>
    </source>
</evidence>
<feature type="compositionally biased region" description="Low complexity" evidence="1">
    <location>
        <begin position="34"/>
        <end position="51"/>
    </location>
</feature>
<dbReference type="RefSeq" id="WP_345600047.1">
    <property type="nucleotide sequence ID" value="NZ_BAABLT010000004.1"/>
</dbReference>